<dbReference type="RefSeq" id="WP_239722582.1">
    <property type="nucleotide sequence ID" value="NZ_CP092423.2"/>
</dbReference>
<evidence type="ECO:0000313" key="3">
    <source>
        <dbReference type="EMBL" id="ULP43965.1"/>
    </source>
</evidence>
<dbReference type="Pfam" id="PF01656">
    <property type="entry name" value="CbiA"/>
    <property type="match status" value="1"/>
</dbReference>
<evidence type="ECO:0000259" key="2">
    <source>
        <dbReference type="Pfam" id="PF01656"/>
    </source>
</evidence>
<feature type="domain" description="CobQ/CobB/MinD/ParA nucleotide binding" evidence="2">
    <location>
        <begin position="144"/>
        <end position="238"/>
    </location>
</feature>
<dbReference type="PANTHER" id="PTHR43384">
    <property type="entry name" value="SEPTUM SITE-DETERMINING PROTEIN MIND HOMOLOG, CHLOROPLASTIC-RELATED"/>
    <property type="match status" value="1"/>
</dbReference>
<reference evidence="3" key="1">
    <citation type="submission" date="2022-08" db="EMBL/GenBank/DDBJ databases">
        <title>Complete genome sequence of 14 non-tuberculosis mycobacteria type-strains.</title>
        <authorList>
            <person name="Igarashi Y."/>
            <person name="Osugi A."/>
            <person name="Mitarai S."/>
        </authorList>
    </citation>
    <scope>NUCLEOTIDE SEQUENCE</scope>
    <source>
        <strain evidence="3">ATCC 51985</strain>
    </source>
</reference>
<keyword evidence="4" id="KW-1185">Reference proteome</keyword>
<proteinExistence type="predicted"/>
<evidence type="ECO:0000256" key="1">
    <source>
        <dbReference type="SAM" id="MobiDB-lite"/>
    </source>
</evidence>
<dbReference type="PANTHER" id="PTHR43384:SF14">
    <property type="entry name" value="ESX-1 SECRETION-ASSOCIATED PROTEIN ESPI"/>
    <property type="match status" value="1"/>
</dbReference>
<dbReference type="SUPFAM" id="SSF52540">
    <property type="entry name" value="P-loop containing nucleoside triphosphate hydrolases"/>
    <property type="match status" value="1"/>
</dbReference>
<accession>A0ABY3V401</accession>
<dbReference type="Proteomes" id="UP001055171">
    <property type="component" value="Chromosome"/>
</dbReference>
<dbReference type="Gene3D" id="3.40.50.300">
    <property type="entry name" value="P-loop containing nucleotide triphosphate hydrolases"/>
    <property type="match status" value="1"/>
</dbReference>
<sequence>MSNREGVRGVNALSAALPAAPAHPSSSAKPAFSVPSWRANADPTAATVPEPRLPAKPDRSSGPATPNRLARARRAAAPYRRELTLGGTALDGLDLREASGPSRFNWREVIRRVTGIDLGPGKRAAYERELRERIGAPIGGAFPIAVLNFKGGVGKTAVVEALGSTLAEARGDRVIAVDIDAGDLAERHGRRNPLGLADLLARDSVTQYAQVRAHTHMNSFGLEVLGLPDYGRTDWRLERQDIAKTFSILRKHYSVVLVDCVKAINSHVMDAVLPEARALVVVSGPSIDAVRKTRTTLEWLSNNGHGRLLKSTVLALNYTEPAKLDGVATKELEALSARVAATVLLPFDRHVREGKELGLDRLSKESRRAYLEMAAALGDIVAGRPVGSQQREATPRSWR</sequence>
<dbReference type="EMBL" id="CP092423">
    <property type="protein sequence ID" value="ULP43965.1"/>
    <property type="molecule type" value="Genomic_DNA"/>
</dbReference>
<dbReference type="InterPro" id="IPR050625">
    <property type="entry name" value="ParA/MinD_ATPase"/>
</dbReference>
<name>A0ABY3V401_MYCLN</name>
<dbReference type="InterPro" id="IPR027417">
    <property type="entry name" value="P-loop_NTPase"/>
</dbReference>
<gene>
    <name evidence="3" type="ORF">MJO58_08495</name>
</gene>
<protein>
    <submittedName>
        <fullName evidence="3">MinD/ParA family protein</fullName>
    </submittedName>
</protein>
<feature type="region of interest" description="Disordered" evidence="1">
    <location>
        <begin position="17"/>
        <end position="75"/>
    </location>
</feature>
<evidence type="ECO:0000313" key="4">
    <source>
        <dbReference type="Proteomes" id="UP001055171"/>
    </source>
</evidence>
<feature type="compositionally biased region" description="Low complexity" evidence="1">
    <location>
        <begin position="17"/>
        <end position="31"/>
    </location>
</feature>
<dbReference type="InterPro" id="IPR002586">
    <property type="entry name" value="CobQ/CobB/MinD/ParA_Nub-bd_dom"/>
</dbReference>
<organism evidence="3 4">
    <name type="scientific">Mycobacterium lentiflavum</name>
    <dbReference type="NCBI Taxonomy" id="141349"/>
    <lineage>
        <taxon>Bacteria</taxon>
        <taxon>Bacillati</taxon>
        <taxon>Actinomycetota</taxon>
        <taxon>Actinomycetes</taxon>
        <taxon>Mycobacteriales</taxon>
        <taxon>Mycobacteriaceae</taxon>
        <taxon>Mycobacterium</taxon>
        <taxon>Mycobacterium simiae complex</taxon>
    </lineage>
</organism>